<dbReference type="CDD" id="cd00882">
    <property type="entry name" value="Ras_like_GTPase"/>
    <property type="match status" value="1"/>
</dbReference>
<feature type="compositionally biased region" description="Polar residues" evidence="3">
    <location>
        <begin position="197"/>
        <end position="206"/>
    </location>
</feature>
<evidence type="ECO:0000256" key="3">
    <source>
        <dbReference type="SAM" id="MobiDB-lite"/>
    </source>
</evidence>
<dbReference type="Gene3D" id="3.40.50.300">
    <property type="entry name" value="P-loop containing nucleotide triphosphate hydrolases"/>
    <property type="match status" value="1"/>
</dbReference>
<keyword evidence="7" id="KW-1185">Reference proteome</keyword>
<gene>
    <name evidence="6" type="ORF">CVT25_010228</name>
</gene>
<evidence type="ECO:0008006" key="8">
    <source>
        <dbReference type="Google" id="ProtNLM"/>
    </source>
</evidence>
<dbReference type="InParanoid" id="A0A409XD03"/>
<reference evidence="6 7" key="1">
    <citation type="journal article" date="2018" name="Evol. Lett.">
        <title>Horizontal gene cluster transfer increased hallucinogenic mushroom diversity.</title>
        <authorList>
            <person name="Reynolds H.T."/>
            <person name="Vijayakumar V."/>
            <person name="Gluck-Thaler E."/>
            <person name="Korotkin H.B."/>
            <person name="Matheny P.B."/>
            <person name="Slot J.C."/>
        </authorList>
    </citation>
    <scope>NUCLEOTIDE SEQUENCE [LARGE SCALE GENOMIC DNA]</scope>
    <source>
        <strain evidence="6 7">2631</strain>
    </source>
</reference>
<feature type="compositionally biased region" description="Polar residues" evidence="3">
    <location>
        <begin position="219"/>
        <end position="241"/>
    </location>
</feature>
<evidence type="ECO:0000256" key="2">
    <source>
        <dbReference type="PROSITE-ProRule" id="PRU00168"/>
    </source>
</evidence>
<dbReference type="SUPFAM" id="SSF48366">
    <property type="entry name" value="Ras GEF"/>
    <property type="match status" value="1"/>
</dbReference>
<dbReference type="InterPro" id="IPR008937">
    <property type="entry name" value="Ras-like_GEF"/>
</dbReference>
<dbReference type="Proteomes" id="UP000283269">
    <property type="component" value="Unassembled WGS sequence"/>
</dbReference>
<feature type="region of interest" description="Disordered" evidence="3">
    <location>
        <begin position="91"/>
        <end position="258"/>
    </location>
</feature>
<dbReference type="PANTHER" id="PTHR23113:SF348">
    <property type="entry name" value="GUANYL-NUCLEOTIDE EXCHANGE FACTOR RASGEF, PUTATIVE (AFU_ORTHOLOGUE AFUA_1G04700)-RELATED"/>
    <property type="match status" value="1"/>
</dbReference>
<feature type="compositionally biased region" description="Basic and acidic residues" evidence="3">
    <location>
        <begin position="119"/>
        <end position="136"/>
    </location>
</feature>
<dbReference type="PROSITE" id="PS50009">
    <property type="entry name" value="RASGEF_CAT"/>
    <property type="match status" value="1"/>
</dbReference>
<dbReference type="EMBL" id="NHYD01002055">
    <property type="protein sequence ID" value="PPQ88652.1"/>
    <property type="molecule type" value="Genomic_DNA"/>
</dbReference>
<dbReference type="InterPro" id="IPR001895">
    <property type="entry name" value="RASGEF_cat_dom"/>
</dbReference>
<sequence length="1132" mass="125756">MSASNESIGLPVLPPLETSPFKADTDNLLIPADKDSASFQSPSLSFAESFSTALSSPGEGSEETSKLPLSSVSPLQNLRKSISVDSFVQYGRDGSRSYSNQSLKHLKNGLYDTDTDTDGNARPEMEPWSGRHHDENLSSSSVPRDHDSSSPLDSDADRYDSLSDANSSERFRRISLKTQEPSKPFVPGGHLPLPSRARNNSASIAPTVSIPRERGALPTVSSMSSLQSPTSRGSTYESSTAGRMRSGSLGYNPPPSSKRNVINPHIPSHNRVSDSTQTVVLAIIGTTGCGKSTVIRKGLSQYKLSEATTIMESSHPSRLPRYKRRTSSITVDLPASPISPVTAPQPSIIDSIEVEIATTASGLLQWPQGLPSIDGLIICYDRSNKSSFEPIEMLLSKRKIVINTLLLYSLDYTESYRSTNLPIMVLGCKSDLRPEVESNNSLSMLKKYDTGLIEVSNQSEEGKEKMRQSFHYMFKAVARQRGTVSFSLYMYFSVNTTIASKKRDDARNPAAPPPLRLDGTPWADFEKNDTPSSLPSIPPTNGISSAFENTNIPQIINPSVSGSIAQPPVWSQSSNDNTVGPQMPVDSNQLSVATSEDTHVESVELAPARIEEVTKPVTVEQKPVKEPRPAQWADLDALLDKLLFLAVSGEEPNFITNFLLTYRRFTTPRTVLLAMQKRMRQLDNPSGDPMFACFAQMRSAFFSQRYMQICHLLETWIRDYAHDFSVPGTAGALNALIKSIISKTHLLHYGSEFLPFLEQLPSLKDQDTAWAKKVEIIDNDSDESDVEDDATRVGDAESFEAEQDVQPPSVSPNVSFPARERKSSIPLPKTISIPPQTNGHSQSSHDQSPKQHIKELVKLAQEVLNTDPTEIAQEITRTGVKLFLAIQPRDWLHYTFVSGKKTQSEPITAFNTVSNHLADWFVQNFLVVSLILCHERPRHRTRQIEKFVEIAQKLRQMNNYSALRAFVAGINNATDDPTMEHFKAKSPDASKNLRSWDVLLQQVRAHRAYRLALRNSKGACIPALEVHMTDLIRAHEGNGDSNPAYPTKIHWGKFNMMGRFITSTLQCQAQCRNSNDYDFPERPAIAHLFVKANVMSMEMQKSRLKSQDFDYDDVVPHSQPKDVAGLRKLFFW</sequence>
<feature type="domain" description="Ras-GEF" evidence="4">
    <location>
        <begin position="867"/>
        <end position="1102"/>
    </location>
</feature>
<evidence type="ECO:0000259" key="4">
    <source>
        <dbReference type="PROSITE" id="PS50009"/>
    </source>
</evidence>
<evidence type="ECO:0000259" key="5">
    <source>
        <dbReference type="PROSITE" id="PS50212"/>
    </source>
</evidence>
<feature type="region of interest" description="Disordered" evidence="3">
    <location>
        <begin position="563"/>
        <end position="584"/>
    </location>
</feature>
<evidence type="ECO:0000313" key="6">
    <source>
        <dbReference type="EMBL" id="PPQ88652.1"/>
    </source>
</evidence>
<feature type="region of interest" description="Disordered" evidence="3">
    <location>
        <begin position="49"/>
        <end position="75"/>
    </location>
</feature>
<organism evidence="6 7">
    <name type="scientific">Psilocybe cyanescens</name>
    <dbReference type="NCBI Taxonomy" id="93625"/>
    <lineage>
        <taxon>Eukaryota</taxon>
        <taxon>Fungi</taxon>
        <taxon>Dikarya</taxon>
        <taxon>Basidiomycota</taxon>
        <taxon>Agaricomycotina</taxon>
        <taxon>Agaricomycetes</taxon>
        <taxon>Agaricomycetidae</taxon>
        <taxon>Agaricales</taxon>
        <taxon>Agaricineae</taxon>
        <taxon>Strophariaceae</taxon>
        <taxon>Psilocybe</taxon>
    </lineage>
</organism>
<evidence type="ECO:0000256" key="1">
    <source>
        <dbReference type="ARBA" id="ARBA00022658"/>
    </source>
</evidence>
<dbReference type="InterPro" id="IPR023578">
    <property type="entry name" value="Ras_GEF_dom_sf"/>
</dbReference>
<feature type="compositionally biased region" description="Polar residues" evidence="3">
    <location>
        <begin position="530"/>
        <end position="546"/>
    </location>
</feature>
<proteinExistence type="predicted"/>
<dbReference type="GO" id="GO:0005886">
    <property type="term" value="C:plasma membrane"/>
    <property type="evidence" value="ECO:0007669"/>
    <property type="project" value="TreeGrafter"/>
</dbReference>
<dbReference type="PANTHER" id="PTHR23113">
    <property type="entry name" value="GUANINE NUCLEOTIDE EXCHANGE FACTOR"/>
    <property type="match status" value="1"/>
</dbReference>
<dbReference type="Pfam" id="PF00618">
    <property type="entry name" value="RasGEF_N"/>
    <property type="match status" value="1"/>
</dbReference>
<dbReference type="InterPro" id="IPR027417">
    <property type="entry name" value="P-loop_NTPase"/>
</dbReference>
<feature type="compositionally biased region" description="Basic and acidic residues" evidence="3">
    <location>
        <begin position="155"/>
        <end position="172"/>
    </location>
</feature>
<dbReference type="SUPFAM" id="SSF52540">
    <property type="entry name" value="P-loop containing nucleoside triphosphate hydrolases"/>
    <property type="match status" value="1"/>
</dbReference>
<dbReference type="AlphaFoldDB" id="A0A409XD03"/>
<dbReference type="GO" id="GO:0007265">
    <property type="term" value="P:Ras protein signal transduction"/>
    <property type="evidence" value="ECO:0007669"/>
    <property type="project" value="TreeGrafter"/>
</dbReference>
<dbReference type="PROSITE" id="PS50212">
    <property type="entry name" value="RASGEF_NTER"/>
    <property type="match status" value="1"/>
</dbReference>
<dbReference type="Pfam" id="PF00617">
    <property type="entry name" value="RasGEF"/>
    <property type="match status" value="1"/>
</dbReference>
<evidence type="ECO:0000313" key="7">
    <source>
        <dbReference type="Proteomes" id="UP000283269"/>
    </source>
</evidence>
<dbReference type="OrthoDB" id="28357at2759"/>
<protein>
    <recommendedName>
        <fullName evidence="8">Ras GEF</fullName>
    </recommendedName>
</protein>
<dbReference type="InterPro" id="IPR000651">
    <property type="entry name" value="Ras-like_Gua-exchang_fac_N"/>
</dbReference>
<dbReference type="STRING" id="93625.A0A409XD03"/>
<dbReference type="InterPro" id="IPR036964">
    <property type="entry name" value="RASGEF_cat_dom_sf"/>
</dbReference>
<feature type="compositionally biased region" description="Polar residues" evidence="3">
    <location>
        <begin position="833"/>
        <end position="846"/>
    </location>
</feature>
<dbReference type="Gene3D" id="1.10.840.10">
    <property type="entry name" value="Ras guanine-nucleotide exchange factors catalytic domain"/>
    <property type="match status" value="1"/>
</dbReference>
<dbReference type="SMART" id="SM00147">
    <property type="entry name" value="RasGEF"/>
    <property type="match status" value="1"/>
</dbReference>
<dbReference type="Gene3D" id="1.20.870.10">
    <property type="entry name" value="Son of sevenless (SoS) protein Chain: S domain 1"/>
    <property type="match status" value="1"/>
</dbReference>
<name>A0A409XD03_PSICY</name>
<accession>A0A409XD03</accession>
<keyword evidence="1 2" id="KW-0344">Guanine-nucleotide releasing factor</keyword>
<feature type="region of interest" description="Disordered" evidence="3">
    <location>
        <begin position="798"/>
        <end position="849"/>
    </location>
</feature>
<comment type="caution">
    <text evidence="6">The sequence shown here is derived from an EMBL/GenBank/DDBJ whole genome shotgun (WGS) entry which is preliminary data.</text>
</comment>
<feature type="region of interest" description="Disordered" evidence="3">
    <location>
        <begin position="1"/>
        <end position="27"/>
    </location>
</feature>
<feature type="region of interest" description="Disordered" evidence="3">
    <location>
        <begin position="501"/>
        <end position="546"/>
    </location>
</feature>
<dbReference type="GO" id="GO:0005085">
    <property type="term" value="F:guanyl-nucleotide exchange factor activity"/>
    <property type="evidence" value="ECO:0007669"/>
    <property type="project" value="UniProtKB-KW"/>
</dbReference>
<feature type="domain" description="N-terminal Ras-GEF" evidence="5">
    <location>
        <begin position="626"/>
        <end position="761"/>
    </location>
</feature>